<dbReference type="InterPro" id="IPR034333">
    <property type="entry name" value="GST_Zeta_N"/>
</dbReference>
<dbReference type="InterPro" id="IPR040079">
    <property type="entry name" value="Glutathione_S-Trfase"/>
</dbReference>
<dbReference type="OrthoDB" id="509852at2"/>
<dbReference type="CDD" id="cd03191">
    <property type="entry name" value="GST_C_Zeta"/>
    <property type="match status" value="1"/>
</dbReference>
<dbReference type="PANTHER" id="PTHR42673:SF21">
    <property type="entry name" value="GLUTATHIONE S-TRANSFERASE YFCF"/>
    <property type="match status" value="1"/>
</dbReference>
<dbReference type="RefSeq" id="WP_086434220.1">
    <property type="nucleotide sequence ID" value="NZ_FXWH01000001.1"/>
</dbReference>
<gene>
    <name evidence="4" type="ORF">SAMN06297229_1111</name>
</gene>
<dbReference type="SFLD" id="SFLDS00019">
    <property type="entry name" value="Glutathione_Transferase_(cytos"/>
    <property type="match status" value="1"/>
</dbReference>
<accession>A0A1Y6ERC1</accession>
<dbReference type="PROSITE" id="PS50405">
    <property type="entry name" value="GST_CTER"/>
    <property type="match status" value="1"/>
</dbReference>
<dbReference type="PANTHER" id="PTHR42673">
    <property type="entry name" value="MALEYLACETOACETATE ISOMERASE"/>
    <property type="match status" value="1"/>
</dbReference>
<dbReference type="Gene3D" id="1.20.1050.10">
    <property type="match status" value="1"/>
</dbReference>
<dbReference type="SUPFAM" id="SSF52833">
    <property type="entry name" value="Thioredoxin-like"/>
    <property type="match status" value="1"/>
</dbReference>
<dbReference type="GO" id="GO:0016034">
    <property type="term" value="F:maleylacetoacetate isomerase activity"/>
    <property type="evidence" value="ECO:0007669"/>
    <property type="project" value="TreeGrafter"/>
</dbReference>
<keyword evidence="5" id="KW-1185">Reference proteome</keyword>
<proteinExistence type="inferred from homology"/>
<dbReference type="CDD" id="cd03042">
    <property type="entry name" value="GST_N_Zeta"/>
    <property type="match status" value="1"/>
</dbReference>
<dbReference type="InterPro" id="IPR034330">
    <property type="entry name" value="GST_Zeta_C"/>
</dbReference>
<dbReference type="GO" id="GO:0006749">
    <property type="term" value="P:glutathione metabolic process"/>
    <property type="evidence" value="ECO:0007669"/>
    <property type="project" value="TreeGrafter"/>
</dbReference>
<feature type="domain" description="GST C-terminal" evidence="3">
    <location>
        <begin position="87"/>
        <end position="212"/>
    </location>
</feature>
<dbReference type="FunFam" id="1.20.1050.10:FF:000017">
    <property type="entry name" value="Maleylacetoacetate isomerase"/>
    <property type="match status" value="1"/>
</dbReference>
<dbReference type="SUPFAM" id="SSF47616">
    <property type="entry name" value="GST C-terminal domain-like"/>
    <property type="match status" value="1"/>
</dbReference>
<dbReference type="SFLD" id="SFLDG00358">
    <property type="entry name" value="Main_(cytGST)"/>
    <property type="match status" value="1"/>
</dbReference>
<dbReference type="GO" id="GO:0005737">
    <property type="term" value="C:cytoplasm"/>
    <property type="evidence" value="ECO:0007669"/>
    <property type="project" value="InterPro"/>
</dbReference>
<dbReference type="PROSITE" id="PS50404">
    <property type="entry name" value="GST_NTER"/>
    <property type="match status" value="1"/>
</dbReference>
<sequence>MDLYGYWRSSASYRVRIALAVKQLEFNYHAVHLLKDGGQQHHAAYQQLNPAELVPTLVDGEVTLNQSLAIIEYLEECYPTRTLLPGDAGQRAKIRAFALDLAADLQPLVNLRVQQFLKQQLKVGDDANSRWLEHWFKASFTALEKRLEQTAGDYCFGDQVTLADVCLVPQVYSAERFAPDLTPYPILSAVYQRLQALPEFRQAHPSAQPDAE</sequence>
<dbReference type="Pfam" id="PF13410">
    <property type="entry name" value="GST_C_2"/>
    <property type="match status" value="1"/>
</dbReference>
<evidence type="ECO:0000313" key="5">
    <source>
        <dbReference type="Proteomes" id="UP000194450"/>
    </source>
</evidence>
<dbReference type="InterPro" id="IPR036249">
    <property type="entry name" value="Thioredoxin-like_sf"/>
</dbReference>
<dbReference type="InterPro" id="IPR010987">
    <property type="entry name" value="Glutathione-S-Trfase_C-like"/>
</dbReference>
<dbReference type="InterPro" id="IPR004045">
    <property type="entry name" value="Glutathione_S-Trfase_N"/>
</dbReference>
<dbReference type="InterPro" id="IPR036282">
    <property type="entry name" value="Glutathione-S-Trfase_C_sf"/>
</dbReference>
<dbReference type="AlphaFoldDB" id="A0A1Y6ERC1"/>
<evidence type="ECO:0000259" key="2">
    <source>
        <dbReference type="PROSITE" id="PS50404"/>
    </source>
</evidence>
<dbReference type="EMBL" id="FXWH01000001">
    <property type="protein sequence ID" value="SMQ64819.1"/>
    <property type="molecule type" value="Genomic_DNA"/>
</dbReference>
<dbReference type="Gene3D" id="3.40.30.10">
    <property type="entry name" value="Glutaredoxin"/>
    <property type="match status" value="1"/>
</dbReference>
<dbReference type="Pfam" id="PF13417">
    <property type="entry name" value="GST_N_3"/>
    <property type="match status" value="1"/>
</dbReference>
<name>A0A1Y6ERC1_9GAMM</name>
<feature type="domain" description="GST N-terminal" evidence="2">
    <location>
        <begin position="1"/>
        <end position="82"/>
    </location>
</feature>
<evidence type="ECO:0000259" key="3">
    <source>
        <dbReference type="PROSITE" id="PS50405"/>
    </source>
</evidence>
<keyword evidence="4" id="KW-0413">Isomerase</keyword>
<dbReference type="InterPro" id="IPR005955">
    <property type="entry name" value="GST_Zeta"/>
</dbReference>
<dbReference type="GO" id="GO:0004364">
    <property type="term" value="F:glutathione transferase activity"/>
    <property type="evidence" value="ECO:0007669"/>
    <property type="project" value="TreeGrafter"/>
</dbReference>
<dbReference type="NCBIfam" id="TIGR01262">
    <property type="entry name" value="maiA"/>
    <property type="match status" value="1"/>
</dbReference>
<dbReference type="GO" id="GO:0006559">
    <property type="term" value="P:L-phenylalanine catabolic process"/>
    <property type="evidence" value="ECO:0007669"/>
    <property type="project" value="TreeGrafter"/>
</dbReference>
<dbReference type="FunFam" id="3.40.30.10:FF:000293">
    <property type="entry name" value="Maleylacetoacetate isomerase MaiA"/>
    <property type="match status" value="1"/>
</dbReference>
<protein>
    <submittedName>
        <fullName evidence="4">Maleylacetoacetate isomerase</fullName>
    </submittedName>
</protein>
<comment type="similarity">
    <text evidence="1">Belongs to the GST superfamily. Zeta family.</text>
</comment>
<reference evidence="5" key="1">
    <citation type="submission" date="2017-04" db="EMBL/GenBank/DDBJ databases">
        <authorList>
            <person name="Varghese N."/>
            <person name="Submissions S."/>
        </authorList>
    </citation>
    <scope>NUCLEOTIDE SEQUENCE [LARGE SCALE GENOMIC DNA]</scope>
</reference>
<evidence type="ECO:0000313" key="4">
    <source>
        <dbReference type="EMBL" id="SMQ64819.1"/>
    </source>
</evidence>
<evidence type="ECO:0000256" key="1">
    <source>
        <dbReference type="ARBA" id="ARBA00010007"/>
    </source>
</evidence>
<organism evidence="4 5">
    <name type="scientific">Pseudidiomarina planktonica</name>
    <dbReference type="NCBI Taxonomy" id="1323738"/>
    <lineage>
        <taxon>Bacteria</taxon>
        <taxon>Pseudomonadati</taxon>
        <taxon>Pseudomonadota</taxon>
        <taxon>Gammaproteobacteria</taxon>
        <taxon>Alteromonadales</taxon>
        <taxon>Idiomarinaceae</taxon>
        <taxon>Pseudidiomarina</taxon>
    </lineage>
</organism>
<dbReference type="Proteomes" id="UP000194450">
    <property type="component" value="Unassembled WGS sequence"/>
</dbReference>